<feature type="region of interest" description="Disordered" evidence="3">
    <location>
        <begin position="1"/>
        <end position="26"/>
    </location>
</feature>
<keyword evidence="6" id="KW-1185">Reference proteome</keyword>
<evidence type="ECO:0000313" key="6">
    <source>
        <dbReference type="Proteomes" id="UP000028725"/>
    </source>
</evidence>
<gene>
    <name evidence="5" type="ORF">DB31_8502</name>
</gene>
<evidence type="ECO:0000256" key="3">
    <source>
        <dbReference type="SAM" id="MobiDB-lite"/>
    </source>
</evidence>
<dbReference type="OrthoDB" id="9797687at2"/>
<dbReference type="InterPro" id="IPR012347">
    <property type="entry name" value="Ferritin-like"/>
</dbReference>
<reference evidence="5 6" key="1">
    <citation type="submission" date="2014-04" db="EMBL/GenBank/DDBJ databases">
        <title>Genome assembly of Hyalangium minutum DSM 14724.</title>
        <authorList>
            <person name="Sharma G."/>
            <person name="Subramanian S."/>
        </authorList>
    </citation>
    <scope>NUCLEOTIDE SEQUENCE [LARGE SCALE GENOMIC DNA]</scope>
    <source>
        <strain evidence="5 6">DSM 14724</strain>
    </source>
</reference>
<proteinExistence type="inferred from homology"/>
<dbReference type="AlphaFoldDB" id="A0A085WHI6"/>
<feature type="domain" description="Ferritin/DPS" evidence="4">
    <location>
        <begin position="56"/>
        <end position="200"/>
    </location>
</feature>
<dbReference type="PATRIC" id="fig|394096.3.peg.4543"/>
<name>A0A085WHI6_9BACT</name>
<evidence type="ECO:0000313" key="5">
    <source>
        <dbReference type="EMBL" id="KFE67149.1"/>
    </source>
</evidence>
<dbReference type="InterPro" id="IPR008331">
    <property type="entry name" value="Ferritin_DPS_dom"/>
</dbReference>
<evidence type="ECO:0000256" key="2">
    <source>
        <dbReference type="RuleBase" id="RU003875"/>
    </source>
</evidence>
<evidence type="ECO:0000259" key="4">
    <source>
        <dbReference type="Pfam" id="PF00210"/>
    </source>
</evidence>
<sequence length="228" mass="25221">MASVQGQGRKGAGWKSTDGDQASPILRQRGKVLQRAGTLRKLPLGLSEEAKADSVARLNQVLVDTIVLRDMYKKHHWQTSGATFYQLHLLFDKHYEEQAELVDALAERIQLLGGVSLGMPHDVAELSKIERPPRDVEEPAVQLSRLLEAHEYILRQSREAARRASELGDEGTNDLLVSEVVRVNEMQVWFVSEHLVDVPLVTADQETAATSVASADVEPKRGEAPTSV</sequence>
<dbReference type="Pfam" id="PF00210">
    <property type="entry name" value="Ferritin"/>
    <property type="match status" value="1"/>
</dbReference>
<comment type="similarity">
    <text evidence="1 2">Belongs to the Dps family.</text>
</comment>
<dbReference type="EMBL" id="JMCB01000008">
    <property type="protein sequence ID" value="KFE67149.1"/>
    <property type="molecule type" value="Genomic_DNA"/>
</dbReference>
<dbReference type="SUPFAM" id="SSF47240">
    <property type="entry name" value="Ferritin-like"/>
    <property type="match status" value="1"/>
</dbReference>
<feature type="region of interest" description="Disordered" evidence="3">
    <location>
        <begin position="209"/>
        <end position="228"/>
    </location>
</feature>
<dbReference type="Gene3D" id="1.20.1260.10">
    <property type="match status" value="1"/>
</dbReference>
<dbReference type="PRINTS" id="PR01346">
    <property type="entry name" value="HELNAPAPROT"/>
</dbReference>
<comment type="caution">
    <text evidence="5">The sequence shown here is derived from an EMBL/GenBank/DDBJ whole genome shotgun (WGS) entry which is preliminary data.</text>
</comment>
<dbReference type="InterPro" id="IPR009078">
    <property type="entry name" value="Ferritin-like_SF"/>
</dbReference>
<dbReference type="CDD" id="cd01043">
    <property type="entry name" value="DPS"/>
    <property type="match status" value="1"/>
</dbReference>
<dbReference type="InterPro" id="IPR002177">
    <property type="entry name" value="DPS_DNA-bd"/>
</dbReference>
<dbReference type="PANTHER" id="PTHR42932">
    <property type="entry name" value="GENERAL STRESS PROTEIN 20U"/>
    <property type="match status" value="1"/>
</dbReference>
<dbReference type="Proteomes" id="UP000028725">
    <property type="component" value="Unassembled WGS sequence"/>
</dbReference>
<protein>
    <submittedName>
        <fullName evidence="5">Iron-binding ferritin-like antioxidant protein</fullName>
    </submittedName>
</protein>
<feature type="compositionally biased region" description="Basic and acidic residues" evidence="3">
    <location>
        <begin position="217"/>
        <end position="228"/>
    </location>
</feature>
<dbReference type="STRING" id="394096.DB31_8502"/>
<dbReference type="GO" id="GO:0008199">
    <property type="term" value="F:ferric iron binding"/>
    <property type="evidence" value="ECO:0007669"/>
    <property type="project" value="InterPro"/>
</dbReference>
<dbReference type="PANTHER" id="PTHR42932:SF1">
    <property type="entry name" value="GENERAL STRESS PROTEIN 20U"/>
    <property type="match status" value="1"/>
</dbReference>
<organism evidence="5 6">
    <name type="scientific">Hyalangium minutum</name>
    <dbReference type="NCBI Taxonomy" id="394096"/>
    <lineage>
        <taxon>Bacteria</taxon>
        <taxon>Pseudomonadati</taxon>
        <taxon>Myxococcota</taxon>
        <taxon>Myxococcia</taxon>
        <taxon>Myxococcales</taxon>
        <taxon>Cystobacterineae</taxon>
        <taxon>Archangiaceae</taxon>
        <taxon>Hyalangium</taxon>
    </lineage>
</organism>
<accession>A0A085WHI6</accession>
<evidence type="ECO:0000256" key="1">
    <source>
        <dbReference type="ARBA" id="ARBA00009497"/>
    </source>
</evidence>